<dbReference type="SUPFAM" id="SSF55979">
    <property type="entry name" value="DNA clamp"/>
    <property type="match status" value="1"/>
</dbReference>
<proteinExistence type="predicted"/>
<evidence type="ECO:0000313" key="1">
    <source>
        <dbReference type="EMBL" id="KAJ8869896.1"/>
    </source>
</evidence>
<dbReference type="InterPro" id="IPR046938">
    <property type="entry name" value="DNA_clamp_sf"/>
</dbReference>
<dbReference type="PANTHER" id="PTHR15237:SF0">
    <property type="entry name" value="CELL CYCLE CHECKPOINT CONTROL PROTEIN"/>
    <property type="match status" value="1"/>
</dbReference>
<name>A0ABQ9GFM9_9NEOP</name>
<dbReference type="Pfam" id="PF04139">
    <property type="entry name" value="Rad9"/>
    <property type="match status" value="1"/>
</dbReference>
<reference evidence="1 2" key="1">
    <citation type="submission" date="2023-02" db="EMBL/GenBank/DDBJ databases">
        <title>LHISI_Scaffold_Assembly.</title>
        <authorList>
            <person name="Stuart O.P."/>
            <person name="Cleave R."/>
            <person name="Magrath M.J.L."/>
            <person name="Mikheyev A.S."/>
        </authorList>
    </citation>
    <scope>NUCLEOTIDE SEQUENCE [LARGE SCALE GENOMIC DNA]</scope>
    <source>
        <strain evidence="1">Daus_M_001</strain>
        <tissue evidence="1">Leg muscle</tissue>
    </source>
</reference>
<sequence>MRHRAPGVSAVPSQDSGSQGVQGLLLGRDYMYVEPGDSCFCIRAINSSHSAFGVFTFPQSFFVKYWVETEADPAFNIKLLHCRLSVKKLLKMNFILGNTSRSMFKIFLATREGETICFEILVMIVPVLFGRTCSKATAKVQFLPVIAWETMELQIGQTPDMSNHFTATAKQFTDVLVNFYPNPNDITIIVTAQNLWLQNFIDGARDPKKARRTEMILHAGEFHDYHVDQKSQVTFNVKDWKAILSFAGAFTLPVAVNFQKAGRPVVFRAQREGLFEAKYILSTVSPCGCFSSQSVGVTSVQSSRCTLCLFNFSSHTVKNVPRSSESCPAKVGNNSLRSGLVKPCGTYITTGGGVGFPSGVIGGVISAQFHLTALVTVYNTVASTSEKISTVFKCCFREPFDVTELPGYDEILAEDSDGESWKDVIDLAVTFGLGDKEFDNFDKLIEAFHNHVSSNQNETNKREALLCIDGPKLEQAIWYCHSAERS</sequence>
<gene>
    <name evidence="1" type="ORF">PR048_028905</name>
</gene>
<comment type="caution">
    <text evidence="1">The sequence shown here is derived from an EMBL/GenBank/DDBJ whole genome shotgun (WGS) entry which is preliminary data.</text>
</comment>
<dbReference type="Proteomes" id="UP001159363">
    <property type="component" value="Chromosome 12"/>
</dbReference>
<dbReference type="PANTHER" id="PTHR15237">
    <property type="entry name" value="DNA REPAIR PROTEIN RAD9"/>
    <property type="match status" value="1"/>
</dbReference>
<keyword evidence="2" id="KW-1185">Reference proteome</keyword>
<dbReference type="EMBL" id="JARBHB010000013">
    <property type="protein sequence ID" value="KAJ8869896.1"/>
    <property type="molecule type" value="Genomic_DNA"/>
</dbReference>
<organism evidence="1 2">
    <name type="scientific">Dryococelus australis</name>
    <dbReference type="NCBI Taxonomy" id="614101"/>
    <lineage>
        <taxon>Eukaryota</taxon>
        <taxon>Metazoa</taxon>
        <taxon>Ecdysozoa</taxon>
        <taxon>Arthropoda</taxon>
        <taxon>Hexapoda</taxon>
        <taxon>Insecta</taxon>
        <taxon>Pterygota</taxon>
        <taxon>Neoptera</taxon>
        <taxon>Polyneoptera</taxon>
        <taxon>Phasmatodea</taxon>
        <taxon>Verophasmatodea</taxon>
        <taxon>Anareolatae</taxon>
        <taxon>Phasmatidae</taxon>
        <taxon>Eurycanthinae</taxon>
        <taxon>Dryococelus</taxon>
    </lineage>
</organism>
<dbReference type="Gene3D" id="3.70.10.10">
    <property type="match status" value="1"/>
</dbReference>
<dbReference type="InterPro" id="IPR007268">
    <property type="entry name" value="Rad9/Ddc1"/>
</dbReference>
<protein>
    <submittedName>
        <fullName evidence="1">Uncharacterized protein</fullName>
    </submittedName>
</protein>
<evidence type="ECO:0000313" key="2">
    <source>
        <dbReference type="Proteomes" id="UP001159363"/>
    </source>
</evidence>
<accession>A0ABQ9GFM9</accession>